<protein>
    <submittedName>
        <fullName evidence="3">Histidine phosphatase family protein</fullName>
    </submittedName>
</protein>
<reference evidence="3 4" key="1">
    <citation type="submission" date="2020-03" db="EMBL/GenBank/DDBJ databases">
        <title>Draft genome of Streptomyces sp. ventii, isolated from the Axial Seamount in the Pacific Ocean, and resequencing of the two type strains Streptomyces lonarensis strain NCL 716 and Streptomyces bohaiensis strain 11A07.</title>
        <authorList>
            <person name="Loughran R.M."/>
            <person name="Pfannmuller K.M."/>
            <person name="Wasson B.J."/>
            <person name="Deadmond M.C."/>
            <person name="Paddock B.E."/>
            <person name="Koyack M.J."/>
            <person name="Gallegos D.A."/>
            <person name="Mitchell E.A."/>
            <person name="Ushijima B."/>
            <person name="Saw J.H."/>
            <person name="Mcphail K.L."/>
            <person name="Videau P."/>
        </authorList>
    </citation>
    <scope>NUCLEOTIDE SEQUENCE [LARGE SCALE GENOMIC DNA]</scope>
    <source>
        <strain evidence="3 4">NCL716</strain>
    </source>
</reference>
<gene>
    <name evidence="3" type="ORF">HCN56_12740</name>
</gene>
<feature type="binding site" evidence="2">
    <location>
        <begin position="22"/>
        <end position="23"/>
    </location>
    <ligand>
        <name>substrate</name>
    </ligand>
</feature>
<dbReference type="CDD" id="cd07067">
    <property type="entry name" value="HP_PGM_like"/>
    <property type="match status" value="1"/>
</dbReference>
<proteinExistence type="predicted"/>
<keyword evidence="4" id="KW-1185">Reference proteome</keyword>
<dbReference type="SMART" id="SM00855">
    <property type="entry name" value="PGAM"/>
    <property type="match status" value="1"/>
</dbReference>
<sequence>MAARVLLVRHGQTAWSLSGRHTGRTDIPLQPEGREGARLVGKRLHRDPWGGLPETLVRTSPLSRARETCELAGFGDRAEEWPELQEWDYGQEEGLTPDQIRERRGADWMIWRDGVTGGETLQELSDRADTVVARLRAADRDAVLFAHGHILRAVGARWLGRPVDFAAHLRLLPTSLSELGWAYGEPAVLRWNDTGHLE</sequence>
<evidence type="ECO:0000256" key="2">
    <source>
        <dbReference type="PIRSR" id="PIRSR613078-2"/>
    </source>
</evidence>
<feature type="active site" description="Proton donor/acceptor" evidence="1">
    <location>
        <position position="86"/>
    </location>
</feature>
<dbReference type="RefSeq" id="WP_167970497.1">
    <property type="nucleotide sequence ID" value="NZ_BHZG01000328.1"/>
</dbReference>
<evidence type="ECO:0000313" key="4">
    <source>
        <dbReference type="Proteomes" id="UP000578686"/>
    </source>
</evidence>
<dbReference type="EMBL" id="JAAVJD010000083">
    <property type="protein sequence ID" value="NJQ06426.1"/>
    <property type="molecule type" value="Genomic_DNA"/>
</dbReference>
<dbReference type="SUPFAM" id="SSF53254">
    <property type="entry name" value="Phosphoglycerate mutase-like"/>
    <property type="match status" value="1"/>
</dbReference>
<evidence type="ECO:0000313" key="3">
    <source>
        <dbReference type="EMBL" id="NJQ06426.1"/>
    </source>
</evidence>
<dbReference type="InterPro" id="IPR029033">
    <property type="entry name" value="His_PPase_superfam"/>
</dbReference>
<feature type="binding site" evidence="2">
    <location>
        <position position="64"/>
    </location>
    <ligand>
        <name>substrate</name>
    </ligand>
</feature>
<dbReference type="PANTHER" id="PTHR48100:SF15">
    <property type="entry name" value="SEDOHEPTULOSE 1,7-BISPHOSPHATASE"/>
    <property type="match status" value="1"/>
</dbReference>
<accession>A0A7X6D1D1</accession>
<dbReference type="AlphaFoldDB" id="A0A7X6D1D1"/>
<feature type="binding site" evidence="2">
    <location>
        <begin position="86"/>
        <end position="89"/>
    </location>
    <ligand>
        <name>substrate</name>
    </ligand>
</feature>
<dbReference type="PANTHER" id="PTHR48100">
    <property type="entry name" value="BROAD-SPECIFICITY PHOSPHATASE YOR283W-RELATED"/>
    <property type="match status" value="1"/>
</dbReference>
<dbReference type="InterPro" id="IPR050275">
    <property type="entry name" value="PGM_Phosphatase"/>
</dbReference>
<dbReference type="GO" id="GO:0070297">
    <property type="term" value="P:regulation of phosphorelay signal transduction system"/>
    <property type="evidence" value="ECO:0007669"/>
    <property type="project" value="TreeGrafter"/>
</dbReference>
<dbReference type="InterPro" id="IPR013078">
    <property type="entry name" value="His_Pase_superF_clade-1"/>
</dbReference>
<dbReference type="Pfam" id="PF00300">
    <property type="entry name" value="His_Phos_1"/>
    <property type="match status" value="1"/>
</dbReference>
<dbReference type="Gene3D" id="3.40.50.1240">
    <property type="entry name" value="Phosphoglycerate mutase-like"/>
    <property type="match status" value="1"/>
</dbReference>
<feature type="active site" description="Tele-phosphohistidine intermediate" evidence="1">
    <location>
        <position position="10"/>
    </location>
</feature>
<dbReference type="GO" id="GO:0101006">
    <property type="term" value="F:protein histidine phosphatase activity"/>
    <property type="evidence" value="ECO:0007669"/>
    <property type="project" value="TreeGrafter"/>
</dbReference>
<dbReference type="Proteomes" id="UP000578686">
    <property type="component" value="Unassembled WGS sequence"/>
</dbReference>
<name>A0A7X6D1D1_9ACTN</name>
<dbReference type="PIRSF" id="PIRSF000709">
    <property type="entry name" value="6PFK_2-Ptase"/>
    <property type="match status" value="1"/>
</dbReference>
<comment type="caution">
    <text evidence="3">The sequence shown here is derived from an EMBL/GenBank/DDBJ whole genome shotgun (WGS) entry which is preliminary data.</text>
</comment>
<evidence type="ECO:0000256" key="1">
    <source>
        <dbReference type="PIRSR" id="PIRSR613078-1"/>
    </source>
</evidence>
<organism evidence="3 4">
    <name type="scientific">Streptomyces lonarensis</name>
    <dbReference type="NCBI Taxonomy" id="700599"/>
    <lineage>
        <taxon>Bacteria</taxon>
        <taxon>Bacillati</taxon>
        <taxon>Actinomycetota</taxon>
        <taxon>Actinomycetes</taxon>
        <taxon>Kitasatosporales</taxon>
        <taxon>Streptomycetaceae</taxon>
        <taxon>Streptomyces</taxon>
    </lineage>
</organism>